<evidence type="ECO:0008006" key="4">
    <source>
        <dbReference type="Google" id="ProtNLM"/>
    </source>
</evidence>
<feature type="transmembrane region" description="Helical" evidence="1">
    <location>
        <begin position="76"/>
        <end position="99"/>
    </location>
</feature>
<evidence type="ECO:0000313" key="2">
    <source>
        <dbReference type="EMBL" id="MFD1047324.1"/>
    </source>
</evidence>
<feature type="transmembrane region" description="Helical" evidence="1">
    <location>
        <begin position="14"/>
        <end position="34"/>
    </location>
</feature>
<proteinExistence type="predicted"/>
<organism evidence="2 3">
    <name type="scientific">Kibdelosporangium lantanae</name>
    <dbReference type="NCBI Taxonomy" id="1497396"/>
    <lineage>
        <taxon>Bacteria</taxon>
        <taxon>Bacillati</taxon>
        <taxon>Actinomycetota</taxon>
        <taxon>Actinomycetes</taxon>
        <taxon>Pseudonocardiales</taxon>
        <taxon>Pseudonocardiaceae</taxon>
        <taxon>Kibdelosporangium</taxon>
    </lineage>
</organism>
<comment type="caution">
    <text evidence="2">The sequence shown here is derived from an EMBL/GenBank/DDBJ whole genome shotgun (WGS) entry which is preliminary data.</text>
</comment>
<sequence>MELTQGLRTWHRPLVWLAALMVGTFLLSTGGLVFDDRILLGEPIWLKPFKFSVSIAVYAVTLAWLISLLKRGRRTAWWMGVITSAALVIEMVVIIGQVVRGHSSHFNLTPGIDADGFTIMAVSIAILWLSNVVIGVFVLLERSVDRPMAWALRLGLLIALAGMAVAFLMPQPTAEQLELMKQGVEVNYVGGHAVGVPDGGPGMPITHWSTTGGDLRIPHFVGLHALQALPLLALLLRRYSRRDSVTRTRLVLIASFALTIGGIA</sequence>
<name>A0ABW3MCJ8_9PSEU</name>
<dbReference type="EMBL" id="JBHTIS010001020">
    <property type="protein sequence ID" value="MFD1047324.1"/>
    <property type="molecule type" value="Genomic_DNA"/>
</dbReference>
<feature type="transmembrane region" description="Helical" evidence="1">
    <location>
        <begin position="217"/>
        <end position="236"/>
    </location>
</feature>
<protein>
    <recommendedName>
        <fullName evidence="4">Carotenoid biosynthesis protein</fullName>
    </recommendedName>
</protein>
<feature type="transmembrane region" description="Helical" evidence="1">
    <location>
        <begin position="119"/>
        <end position="140"/>
    </location>
</feature>
<accession>A0ABW3MCJ8</accession>
<keyword evidence="1" id="KW-0472">Membrane</keyword>
<evidence type="ECO:0000256" key="1">
    <source>
        <dbReference type="SAM" id="Phobius"/>
    </source>
</evidence>
<dbReference type="Proteomes" id="UP001597045">
    <property type="component" value="Unassembled WGS sequence"/>
</dbReference>
<feature type="transmembrane region" description="Helical" evidence="1">
    <location>
        <begin position="49"/>
        <end position="69"/>
    </location>
</feature>
<feature type="transmembrane region" description="Helical" evidence="1">
    <location>
        <begin position="152"/>
        <end position="170"/>
    </location>
</feature>
<keyword evidence="3" id="KW-1185">Reference proteome</keyword>
<keyword evidence="1" id="KW-0812">Transmembrane</keyword>
<feature type="non-terminal residue" evidence="2">
    <location>
        <position position="264"/>
    </location>
</feature>
<keyword evidence="1" id="KW-1133">Transmembrane helix</keyword>
<reference evidence="3" key="1">
    <citation type="journal article" date="2019" name="Int. J. Syst. Evol. Microbiol.">
        <title>The Global Catalogue of Microorganisms (GCM) 10K type strain sequencing project: providing services to taxonomists for standard genome sequencing and annotation.</title>
        <authorList>
            <consortium name="The Broad Institute Genomics Platform"/>
            <consortium name="The Broad Institute Genome Sequencing Center for Infectious Disease"/>
            <person name="Wu L."/>
            <person name="Ma J."/>
        </authorList>
    </citation>
    <scope>NUCLEOTIDE SEQUENCE [LARGE SCALE GENOMIC DNA]</scope>
    <source>
        <strain evidence="3">JCM 31486</strain>
    </source>
</reference>
<gene>
    <name evidence="2" type="ORF">ACFQ1S_18120</name>
</gene>
<evidence type="ECO:0000313" key="3">
    <source>
        <dbReference type="Proteomes" id="UP001597045"/>
    </source>
</evidence>